<gene>
    <name evidence="2" type="ORF">SYV04_29340</name>
</gene>
<accession>A0ABU5HB68</accession>
<organism evidence="2 3">
    <name type="scientific">Hyalangium rubrum</name>
    <dbReference type="NCBI Taxonomy" id="3103134"/>
    <lineage>
        <taxon>Bacteria</taxon>
        <taxon>Pseudomonadati</taxon>
        <taxon>Myxococcota</taxon>
        <taxon>Myxococcia</taxon>
        <taxon>Myxococcales</taxon>
        <taxon>Cystobacterineae</taxon>
        <taxon>Archangiaceae</taxon>
        <taxon>Hyalangium</taxon>
    </lineage>
</organism>
<evidence type="ECO:0000313" key="2">
    <source>
        <dbReference type="EMBL" id="MDY7230535.1"/>
    </source>
</evidence>
<name>A0ABU5HB68_9BACT</name>
<keyword evidence="3" id="KW-1185">Reference proteome</keyword>
<dbReference type="Proteomes" id="UP001291309">
    <property type="component" value="Unassembled WGS sequence"/>
</dbReference>
<dbReference type="EMBL" id="JAXIVS010000011">
    <property type="protein sequence ID" value="MDY7230535.1"/>
    <property type="molecule type" value="Genomic_DNA"/>
</dbReference>
<feature type="region of interest" description="Disordered" evidence="1">
    <location>
        <begin position="1"/>
        <end position="21"/>
    </location>
</feature>
<evidence type="ECO:0000313" key="3">
    <source>
        <dbReference type="Proteomes" id="UP001291309"/>
    </source>
</evidence>
<sequence length="93" mass="10662">MLQRGQELSSRDEPLAAWNGQQSTRAERFHVIFNGKVYFNTEWVDAGQRPGDINDIESNPWQYERDATKAEMARLGNPTGDALLEDHHHPLKT</sequence>
<evidence type="ECO:0000256" key="1">
    <source>
        <dbReference type="SAM" id="MobiDB-lite"/>
    </source>
</evidence>
<reference evidence="2 3" key="1">
    <citation type="submission" date="2023-12" db="EMBL/GenBank/DDBJ databases">
        <title>the genome sequence of Hyalangium sp. s54d21.</title>
        <authorList>
            <person name="Zhang X."/>
        </authorList>
    </citation>
    <scope>NUCLEOTIDE SEQUENCE [LARGE SCALE GENOMIC DNA]</scope>
    <source>
        <strain evidence="3">s54d21</strain>
    </source>
</reference>
<dbReference type="RefSeq" id="WP_321549254.1">
    <property type="nucleotide sequence ID" value="NZ_JAXIVS010000011.1"/>
</dbReference>
<comment type="caution">
    <text evidence="2">The sequence shown here is derived from an EMBL/GenBank/DDBJ whole genome shotgun (WGS) entry which is preliminary data.</text>
</comment>
<proteinExistence type="predicted"/>
<protein>
    <submittedName>
        <fullName evidence="2">Uncharacterized protein</fullName>
    </submittedName>
</protein>